<sequence length="197" mass="22478">MPDAIPTPTQDGPLPPWRPLLRGALERQGRSPQARWLQLASLAADGTPRVRTLVFRCWSGAVALDLLTDRRSAKSGELSGKAPLELCWVLPKPRCQFRLRGQRLPLGGEEERQALDRHWQALTPTGRALWGWPAPGEPLQADAPFPRELGEDAPRPEHFELLRVRLQRVELLELTGHPQRRRRWLADNGWQEEWINP</sequence>
<evidence type="ECO:0000313" key="3">
    <source>
        <dbReference type="Proteomes" id="UP001304461"/>
    </source>
</evidence>
<reference evidence="2 3" key="1">
    <citation type="submission" date="2023-12" db="EMBL/GenBank/DDBJ databases">
        <title>Baltic Sea Cyanobacteria.</title>
        <authorList>
            <person name="Delbaje E."/>
            <person name="Fewer D.P."/>
            <person name="Shishido T.K."/>
        </authorList>
    </citation>
    <scope>NUCLEOTIDE SEQUENCE [LARGE SCALE GENOMIC DNA]</scope>
    <source>
        <strain evidence="2 3">UHCC 0139</strain>
    </source>
</reference>
<dbReference type="Gene3D" id="2.30.110.10">
    <property type="entry name" value="Electron Transport, Fmn-binding Protein, Chain A"/>
    <property type="match status" value="1"/>
</dbReference>
<dbReference type="EMBL" id="JAYGHX010000013">
    <property type="protein sequence ID" value="MEA5392622.1"/>
    <property type="molecule type" value="Genomic_DNA"/>
</dbReference>
<proteinExistence type="predicted"/>
<dbReference type="InterPro" id="IPR024624">
    <property type="entry name" value="Pyridox_Oxase_Alr4036_FMN-bd"/>
</dbReference>
<dbReference type="Pfam" id="PF12766">
    <property type="entry name" value="Pyridox_oxase_2"/>
    <property type="match status" value="1"/>
</dbReference>
<dbReference type="SUPFAM" id="SSF50475">
    <property type="entry name" value="FMN-binding split barrel"/>
    <property type="match status" value="1"/>
</dbReference>
<protein>
    <submittedName>
        <fullName evidence="2">Pyridoxamine 5'-phosphate oxidase</fullName>
    </submittedName>
</protein>
<gene>
    <name evidence="2" type="ORF">VB738_15265</name>
</gene>
<name>A0ABU5RXV7_9CYAN</name>
<feature type="domain" description="Pyridoxamine 5'-phosphate oxidase Alr4036 family FMN-binding" evidence="1">
    <location>
        <begin position="15"/>
        <end position="102"/>
    </location>
</feature>
<comment type="caution">
    <text evidence="2">The sequence shown here is derived from an EMBL/GenBank/DDBJ whole genome shotgun (WGS) entry which is preliminary data.</text>
</comment>
<dbReference type="InterPro" id="IPR012349">
    <property type="entry name" value="Split_barrel_FMN-bd"/>
</dbReference>
<accession>A0ABU5RXV7</accession>
<dbReference type="RefSeq" id="WP_323306562.1">
    <property type="nucleotide sequence ID" value="NZ_JAYGHX010000013.1"/>
</dbReference>
<dbReference type="PANTHER" id="PTHR28243:SF1">
    <property type="entry name" value="PYRIDOXAMINE 5'-PHOSPHATE OXIDASE ALR4036 FAMILY FMN-BINDING DOMAIN-CONTAINING PROTEIN"/>
    <property type="match status" value="1"/>
</dbReference>
<evidence type="ECO:0000259" key="1">
    <source>
        <dbReference type="Pfam" id="PF12766"/>
    </source>
</evidence>
<keyword evidence="3" id="KW-1185">Reference proteome</keyword>
<dbReference type="PANTHER" id="PTHR28243">
    <property type="entry name" value="AGL049CP"/>
    <property type="match status" value="1"/>
</dbReference>
<organism evidence="2 3">
    <name type="scientific">Cyanobium gracile UHCC 0139</name>
    <dbReference type="NCBI Taxonomy" id="3110308"/>
    <lineage>
        <taxon>Bacteria</taxon>
        <taxon>Bacillati</taxon>
        <taxon>Cyanobacteriota</taxon>
        <taxon>Cyanophyceae</taxon>
        <taxon>Synechococcales</taxon>
        <taxon>Prochlorococcaceae</taxon>
        <taxon>Cyanobium</taxon>
    </lineage>
</organism>
<dbReference type="Proteomes" id="UP001304461">
    <property type="component" value="Unassembled WGS sequence"/>
</dbReference>
<evidence type="ECO:0000313" key="2">
    <source>
        <dbReference type="EMBL" id="MEA5392622.1"/>
    </source>
</evidence>